<evidence type="ECO:0000256" key="1">
    <source>
        <dbReference type="SAM" id="MobiDB-lite"/>
    </source>
</evidence>
<organism evidence="2 3">
    <name type="scientific">Pseudomonas paraeruginosa</name>
    <dbReference type="NCBI Taxonomy" id="2994495"/>
    <lineage>
        <taxon>Bacteria</taxon>
        <taxon>Pseudomonadati</taxon>
        <taxon>Pseudomonadota</taxon>
        <taxon>Gammaproteobacteria</taxon>
        <taxon>Pseudomonadales</taxon>
        <taxon>Pseudomonadaceae</taxon>
        <taxon>Pseudomonas</taxon>
    </lineage>
</organism>
<evidence type="ECO:0000313" key="3">
    <source>
        <dbReference type="Proteomes" id="UP000238390"/>
    </source>
</evidence>
<accession>A0A2R3IVD6</accession>
<feature type="region of interest" description="Disordered" evidence="1">
    <location>
        <begin position="1"/>
        <end position="29"/>
    </location>
</feature>
<name>A0A2R3IVD6_9PSED</name>
<sequence>MESGVGHCDAARSVSQGGHHRTRSGACQRVARSPFLPASCRTLPKRPSGVVRGTACGPRAMGNTTKGGRRRGGASSSGRAIRAQPPYNAGRFRGARHGR</sequence>
<evidence type="ECO:0000313" key="2">
    <source>
        <dbReference type="EMBL" id="AVK05894.1"/>
    </source>
</evidence>
<dbReference type="EMBL" id="CP027169">
    <property type="protein sequence ID" value="AVK05894.1"/>
    <property type="molecule type" value="Genomic_DNA"/>
</dbReference>
<protein>
    <submittedName>
        <fullName evidence="2">Uncharacterized protein</fullName>
    </submittedName>
</protein>
<feature type="region of interest" description="Disordered" evidence="1">
    <location>
        <begin position="47"/>
        <end position="99"/>
    </location>
</feature>
<gene>
    <name evidence="2" type="ORF">CSB93_6119</name>
</gene>
<keyword evidence="3" id="KW-1185">Reference proteome</keyword>
<feature type="compositionally biased region" description="Low complexity" evidence="1">
    <location>
        <begin position="73"/>
        <end position="83"/>
    </location>
</feature>
<reference evidence="2 3" key="1">
    <citation type="submission" date="2018-02" db="EMBL/GenBank/DDBJ databases">
        <title>FDA/CDC Antimicrobial Resistant Isolate Bank Genome Sequencing.</title>
        <authorList>
            <person name="Benahmed F.H."/>
            <person name="Lutgring J.D."/>
            <person name="Yoo B."/>
            <person name="Machado M."/>
            <person name="Brown A."/>
            <person name="McAllister G."/>
            <person name="Perry A."/>
            <person name="Halpin A.L."/>
            <person name="Vavikolanu K."/>
            <person name="Ott S."/>
            <person name="Zhao X."/>
            <person name="Tallon L.J."/>
            <person name="Sadzewicz L."/>
            <person name="Aluvathingal J."/>
            <person name="Nadendla S."/>
            <person name="Voskania-kordi A."/>
            <person name="Simonyan V."/>
            <person name="Patel J."/>
            <person name="Shawar R.M."/>
        </authorList>
    </citation>
    <scope>NUCLEOTIDE SEQUENCE [LARGE SCALE GENOMIC DNA]</scope>
    <source>
        <strain evidence="2 3">AR_0356</strain>
    </source>
</reference>
<dbReference type="Proteomes" id="UP000238390">
    <property type="component" value="Chromosome"/>
</dbReference>
<proteinExistence type="predicted"/>
<dbReference type="AlphaFoldDB" id="A0A2R3IVD6"/>